<dbReference type="Gene3D" id="3.30.70.100">
    <property type="match status" value="1"/>
</dbReference>
<dbReference type="InterPro" id="IPR006121">
    <property type="entry name" value="HMA_dom"/>
</dbReference>
<proteinExistence type="predicted"/>
<sequence length="180" mass="20515">MNFSKDDERPFQSTRIIKSLAISKEGAFKSMPSCSSFSLSSPLLCFSLNVIHLYLDCLQHNAGKQIIPKNSISSKKMLQSIDPSSLCLQAVELKVEMLCFHSERRLRKCLSKLKGVRSVEVELRKKKVTVRGEAQESKVIRTLRRSGFRCTPWCDMTDLLLNAYIQRYQKSFLFVSNGVS</sequence>
<dbReference type="GO" id="GO:0046872">
    <property type="term" value="F:metal ion binding"/>
    <property type="evidence" value="ECO:0007669"/>
    <property type="project" value="InterPro"/>
</dbReference>
<dbReference type="PANTHER" id="PTHR47856:SF2">
    <property type="entry name" value="OS08G0512200 PROTEIN"/>
    <property type="match status" value="1"/>
</dbReference>
<evidence type="ECO:0000313" key="3">
    <source>
        <dbReference type="RefSeq" id="XP_039122460.1"/>
    </source>
</evidence>
<dbReference type="Proteomes" id="UP001515500">
    <property type="component" value="Chromosome 4"/>
</dbReference>
<gene>
    <name evidence="3" type="primary">LOC120259010</name>
</gene>
<protein>
    <submittedName>
        <fullName evidence="3">Uncharacterized protein LOC120259010 isoform X1</fullName>
    </submittedName>
</protein>
<dbReference type="RefSeq" id="XP_039122460.1">
    <property type="nucleotide sequence ID" value="XM_039266526.1"/>
</dbReference>
<evidence type="ECO:0000259" key="1">
    <source>
        <dbReference type="PROSITE" id="PS50846"/>
    </source>
</evidence>
<keyword evidence="2" id="KW-1185">Reference proteome</keyword>
<evidence type="ECO:0000313" key="2">
    <source>
        <dbReference type="Proteomes" id="UP001515500"/>
    </source>
</evidence>
<dbReference type="PANTHER" id="PTHR47856">
    <property type="entry name" value="HEAVY METAL-ASSOCIATED ISOPRENYLATED PLANT PROTEIN 20-LIKE"/>
    <property type="match status" value="1"/>
</dbReference>
<accession>A0AB40B5A4</accession>
<dbReference type="CDD" id="cd00371">
    <property type="entry name" value="HMA"/>
    <property type="match status" value="1"/>
</dbReference>
<dbReference type="AlphaFoldDB" id="A0AB40B5A4"/>
<dbReference type="GeneID" id="120259010"/>
<name>A0AB40B5A4_DIOCR</name>
<dbReference type="PROSITE" id="PS50846">
    <property type="entry name" value="HMA_2"/>
    <property type="match status" value="1"/>
</dbReference>
<dbReference type="Pfam" id="PF00403">
    <property type="entry name" value="HMA"/>
    <property type="match status" value="1"/>
</dbReference>
<dbReference type="SUPFAM" id="SSF55008">
    <property type="entry name" value="HMA, heavy metal-associated domain"/>
    <property type="match status" value="1"/>
</dbReference>
<feature type="domain" description="HMA" evidence="1">
    <location>
        <begin position="88"/>
        <end position="151"/>
    </location>
</feature>
<organism evidence="2 3">
    <name type="scientific">Dioscorea cayennensis subsp. rotundata</name>
    <name type="common">White Guinea yam</name>
    <name type="synonym">Dioscorea rotundata</name>
    <dbReference type="NCBI Taxonomy" id="55577"/>
    <lineage>
        <taxon>Eukaryota</taxon>
        <taxon>Viridiplantae</taxon>
        <taxon>Streptophyta</taxon>
        <taxon>Embryophyta</taxon>
        <taxon>Tracheophyta</taxon>
        <taxon>Spermatophyta</taxon>
        <taxon>Magnoliopsida</taxon>
        <taxon>Liliopsida</taxon>
        <taxon>Dioscoreales</taxon>
        <taxon>Dioscoreaceae</taxon>
        <taxon>Dioscorea</taxon>
    </lineage>
</organism>
<reference evidence="3" key="1">
    <citation type="submission" date="2025-08" db="UniProtKB">
        <authorList>
            <consortium name="RefSeq"/>
        </authorList>
    </citation>
    <scope>IDENTIFICATION</scope>
</reference>
<dbReference type="InterPro" id="IPR036163">
    <property type="entry name" value="HMA_dom_sf"/>
</dbReference>